<keyword evidence="1" id="KW-1133">Transmembrane helix</keyword>
<sequence length="238" mass="29265">MGKFYQNLIQNYIFIFLIFLHYFSKINQLILTLKFSYQNPNKTPKFQNFNKKINPLRPSELKINPSIQQRFFMNKNNNNIEKQYQQINKQQLRKMRQRKLICFINGFTQNNILKQKSKYLCFKLRLAYDFKQIYPVNLLYYFKYKINMCILLLIKILKNLSIIQAKKSRNFKILNMQNKYHINVFNFFIINLKKQTQKIFNLYLRKIRISFYLKFINALNLLKNKIKQLMKNTFKHFS</sequence>
<dbReference type="InParanoid" id="W7XK17"/>
<evidence type="ECO:0000313" key="2">
    <source>
        <dbReference type="EMBL" id="EWS76136.1"/>
    </source>
</evidence>
<keyword evidence="1 2" id="KW-0812">Transmembrane</keyword>
<dbReference type="Proteomes" id="UP000009168">
    <property type="component" value="Unassembled WGS sequence"/>
</dbReference>
<accession>W7XK17</accession>
<name>W7XK17_TETTS</name>
<proteinExistence type="predicted"/>
<keyword evidence="1" id="KW-0472">Membrane</keyword>
<evidence type="ECO:0000256" key="1">
    <source>
        <dbReference type="SAM" id="Phobius"/>
    </source>
</evidence>
<dbReference type="RefSeq" id="XP_012651328.1">
    <property type="nucleotide sequence ID" value="XM_012795874.1"/>
</dbReference>
<dbReference type="GeneID" id="24442451"/>
<dbReference type="KEGG" id="tet:TTHERM_001552981"/>
<protein>
    <submittedName>
        <fullName evidence="2">Transmembrane protein, putative</fullName>
    </submittedName>
</protein>
<reference evidence="3" key="1">
    <citation type="journal article" date="2006" name="PLoS Biol.">
        <title>Macronuclear genome sequence of the ciliate Tetrahymena thermophila, a model eukaryote.</title>
        <authorList>
            <person name="Eisen J.A."/>
            <person name="Coyne R.S."/>
            <person name="Wu M."/>
            <person name="Wu D."/>
            <person name="Thiagarajan M."/>
            <person name="Wortman J.R."/>
            <person name="Badger J.H."/>
            <person name="Ren Q."/>
            <person name="Amedeo P."/>
            <person name="Jones K.M."/>
            <person name="Tallon L.J."/>
            <person name="Delcher A.L."/>
            <person name="Salzberg S.L."/>
            <person name="Silva J.C."/>
            <person name="Haas B.J."/>
            <person name="Majoros W.H."/>
            <person name="Farzad M."/>
            <person name="Carlton J.M."/>
            <person name="Smith R.K. Jr."/>
            <person name="Garg J."/>
            <person name="Pearlman R.E."/>
            <person name="Karrer K.M."/>
            <person name="Sun L."/>
            <person name="Manning G."/>
            <person name="Elde N.C."/>
            <person name="Turkewitz A.P."/>
            <person name="Asai D.J."/>
            <person name="Wilkes D.E."/>
            <person name="Wang Y."/>
            <person name="Cai H."/>
            <person name="Collins K."/>
            <person name="Stewart B.A."/>
            <person name="Lee S.R."/>
            <person name="Wilamowska K."/>
            <person name="Weinberg Z."/>
            <person name="Ruzzo W.L."/>
            <person name="Wloga D."/>
            <person name="Gaertig J."/>
            <person name="Frankel J."/>
            <person name="Tsao C.-C."/>
            <person name="Gorovsky M.A."/>
            <person name="Keeling P.J."/>
            <person name="Waller R.F."/>
            <person name="Patron N.J."/>
            <person name="Cherry J.M."/>
            <person name="Stover N.A."/>
            <person name="Krieger C.J."/>
            <person name="del Toro C."/>
            <person name="Ryder H.F."/>
            <person name="Williamson S.C."/>
            <person name="Barbeau R.A."/>
            <person name="Hamilton E.P."/>
            <person name="Orias E."/>
        </authorList>
    </citation>
    <scope>NUCLEOTIDE SEQUENCE [LARGE SCALE GENOMIC DNA]</scope>
    <source>
        <strain evidence="3">SB210</strain>
    </source>
</reference>
<dbReference type="AlphaFoldDB" id="W7XK17"/>
<gene>
    <name evidence="2" type="ORF">TTHERM_001552981</name>
</gene>
<keyword evidence="3" id="KW-1185">Reference proteome</keyword>
<feature type="transmembrane region" description="Helical" evidence="1">
    <location>
        <begin position="12"/>
        <end position="31"/>
    </location>
</feature>
<evidence type="ECO:0000313" key="3">
    <source>
        <dbReference type="Proteomes" id="UP000009168"/>
    </source>
</evidence>
<organism evidence="2 3">
    <name type="scientific">Tetrahymena thermophila (strain SB210)</name>
    <dbReference type="NCBI Taxonomy" id="312017"/>
    <lineage>
        <taxon>Eukaryota</taxon>
        <taxon>Sar</taxon>
        <taxon>Alveolata</taxon>
        <taxon>Ciliophora</taxon>
        <taxon>Intramacronucleata</taxon>
        <taxon>Oligohymenophorea</taxon>
        <taxon>Hymenostomatida</taxon>
        <taxon>Tetrahymenina</taxon>
        <taxon>Tetrahymenidae</taxon>
        <taxon>Tetrahymena</taxon>
    </lineage>
</organism>
<dbReference type="EMBL" id="GG662833">
    <property type="protein sequence ID" value="EWS76136.1"/>
    <property type="molecule type" value="Genomic_DNA"/>
</dbReference>